<evidence type="ECO:0000313" key="1">
    <source>
        <dbReference type="EMBL" id="SUZ86556.1"/>
    </source>
</evidence>
<accession>A0A381R488</accession>
<evidence type="ECO:0008006" key="2">
    <source>
        <dbReference type="Google" id="ProtNLM"/>
    </source>
</evidence>
<protein>
    <recommendedName>
        <fullName evidence="2">Transglutaminase-like domain-containing protein</fullName>
    </recommendedName>
</protein>
<gene>
    <name evidence="1" type="ORF">METZ01_LOCUS39410</name>
</gene>
<reference evidence="1" key="1">
    <citation type="submission" date="2018-05" db="EMBL/GenBank/DDBJ databases">
        <authorList>
            <person name="Lanie J.A."/>
            <person name="Ng W.-L."/>
            <person name="Kazmierczak K.M."/>
            <person name="Andrzejewski T.M."/>
            <person name="Davidsen T.M."/>
            <person name="Wayne K.J."/>
            <person name="Tettelin H."/>
            <person name="Glass J.I."/>
            <person name="Rusch D."/>
            <person name="Podicherti R."/>
            <person name="Tsui H.-C.T."/>
            <person name="Winkler M.E."/>
        </authorList>
    </citation>
    <scope>NUCLEOTIDE SEQUENCE</scope>
</reference>
<dbReference type="AlphaFoldDB" id="A0A381R488"/>
<proteinExistence type="predicted"/>
<name>A0A381R488_9ZZZZ</name>
<sequence length="241" mass="27706">MNSMRRLFISILGILLLGMIAYWPVQTRVGVDYEWSERSIHFYEKATNFFSRHFQTRHLVSNLLEEIDYPEEQLQLLFAWSRDHVQSTPPGLPVVDDHVWHILVRGYGATDQRTEAFALLASYAGFPATVTVMRIPGTANGLIVALVKIDQLVHVFDVERGLVFLDEYGQLIDAARLATAPEVVRSITNGIEIAGRPYEHYVPSLLNLDLTFNRMELQKPWPRLKHETLQFVNRIFEVTGR</sequence>
<organism evidence="1">
    <name type="scientific">marine metagenome</name>
    <dbReference type="NCBI Taxonomy" id="408172"/>
    <lineage>
        <taxon>unclassified sequences</taxon>
        <taxon>metagenomes</taxon>
        <taxon>ecological metagenomes</taxon>
    </lineage>
</organism>
<dbReference type="EMBL" id="UINC01001687">
    <property type="protein sequence ID" value="SUZ86556.1"/>
    <property type="molecule type" value="Genomic_DNA"/>
</dbReference>